<evidence type="ECO:0000256" key="2">
    <source>
        <dbReference type="ARBA" id="ARBA00022741"/>
    </source>
</evidence>
<comment type="similarity">
    <text evidence="7">Belongs to the class-I aminoacyl-tRNA synthetase family. TyrS type 1 subfamily.</text>
</comment>
<keyword evidence="10" id="KW-1185">Reference proteome</keyword>
<comment type="catalytic activity">
    <reaction evidence="6 7">
        <text>tRNA(Tyr) + L-tyrosine + ATP = L-tyrosyl-tRNA(Tyr) + AMP + diphosphate + H(+)</text>
        <dbReference type="Rhea" id="RHEA:10220"/>
        <dbReference type="Rhea" id="RHEA-COMP:9706"/>
        <dbReference type="Rhea" id="RHEA-COMP:9707"/>
        <dbReference type="ChEBI" id="CHEBI:15378"/>
        <dbReference type="ChEBI" id="CHEBI:30616"/>
        <dbReference type="ChEBI" id="CHEBI:33019"/>
        <dbReference type="ChEBI" id="CHEBI:58315"/>
        <dbReference type="ChEBI" id="CHEBI:78442"/>
        <dbReference type="ChEBI" id="CHEBI:78536"/>
        <dbReference type="ChEBI" id="CHEBI:456215"/>
        <dbReference type="EC" id="6.1.1.1"/>
    </reaction>
</comment>
<keyword evidence="1 7" id="KW-0436">Ligase</keyword>
<feature type="binding site" evidence="7">
    <location>
        <position position="235"/>
    </location>
    <ligand>
        <name>ATP</name>
        <dbReference type="ChEBI" id="CHEBI:30616"/>
    </ligand>
</feature>
<evidence type="ECO:0000256" key="3">
    <source>
        <dbReference type="ARBA" id="ARBA00022840"/>
    </source>
</evidence>
<dbReference type="PANTHER" id="PTHR11766">
    <property type="entry name" value="TYROSYL-TRNA SYNTHETASE"/>
    <property type="match status" value="1"/>
</dbReference>
<proteinExistence type="inferred from homology"/>
<feature type="short sequence motif" description="'HIGH' region" evidence="7">
    <location>
        <begin position="43"/>
        <end position="52"/>
    </location>
</feature>
<dbReference type="InterPro" id="IPR002307">
    <property type="entry name" value="Tyr-tRNA-ligase"/>
</dbReference>
<dbReference type="RefSeq" id="WP_322497320.1">
    <property type="nucleotide sequence ID" value="NZ_JARGYT010000005.1"/>
</dbReference>
<evidence type="ECO:0000256" key="8">
    <source>
        <dbReference type="PROSITE-ProRule" id="PRU00182"/>
    </source>
</evidence>
<evidence type="ECO:0000256" key="7">
    <source>
        <dbReference type="HAMAP-Rule" id="MF_02006"/>
    </source>
</evidence>
<gene>
    <name evidence="7" type="primary">tyrS</name>
    <name evidence="9" type="ORF">Cyrtocomes_00167</name>
</gene>
<feature type="short sequence motif" description="'KMSKS' region" evidence="7">
    <location>
        <begin position="232"/>
        <end position="236"/>
    </location>
</feature>
<keyword evidence="2 7" id="KW-0547">Nucleotide-binding</keyword>
<evidence type="ECO:0000256" key="1">
    <source>
        <dbReference type="ARBA" id="ARBA00022598"/>
    </source>
</evidence>
<dbReference type="PANTHER" id="PTHR11766:SF0">
    <property type="entry name" value="TYROSINE--TRNA LIGASE, MITOCHONDRIAL"/>
    <property type="match status" value="1"/>
</dbReference>
<dbReference type="Gene3D" id="3.40.50.620">
    <property type="entry name" value="HUPs"/>
    <property type="match status" value="1"/>
</dbReference>
<dbReference type="Pfam" id="PF00579">
    <property type="entry name" value="tRNA-synt_1b"/>
    <property type="match status" value="1"/>
</dbReference>
<name>A0ABU5L6Q8_9RICK</name>
<dbReference type="PROSITE" id="PS50889">
    <property type="entry name" value="S4"/>
    <property type="match status" value="1"/>
</dbReference>
<accession>A0ABU5L6Q8</accession>
<feature type="binding site" evidence="7">
    <location>
        <position position="172"/>
    </location>
    <ligand>
        <name>L-tyrosine</name>
        <dbReference type="ChEBI" id="CHEBI:58315"/>
    </ligand>
</feature>
<keyword evidence="8" id="KW-0694">RNA-binding</keyword>
<reference evidence="9 10" key="1">
    <citation type="submission" date="2023-02" db="EMBL/GenBank/DDBJ databases">
        <title>Host association and intracellularity evolved multiple times independently in the Rickettsiales.</title>
        <authorList>
            <person name="Castelli M."/>
            <person name="Nardi T."/>
            <person name="Gammuto L."/>
            <person name="Bellinzona G."/>
            <person name="Sabaneyeva E."/>
            <person name="Potekhin A."/>
            <person name="Serra V."/>
            <person name="Petroni G."/>
            <person name="Sassera D."/>
        </authorList>
    </citation>
    <scope>NUCLEOTIDE SEQUENCE [LARGE SCALE GENOMIC DNA]</scope>
    <source>
        <strain evidence="9 10">BOD18</strain>
    </source>
</reference>
<comment type="caution">
    <text evidence="9">The sequence shown here is derived from an EMBL/GenBank/DDBJ whole genome shotgun (WGS) entry which is preliminary data.</text>
</comment>
<dbReference type="PRINTS" id="PR01040">
    <property type="entry name" value="TRNASYNTHTYR"/>
</dbReference>
<dbReference type="InterPro" id="IPR002305">
    <property type="entry name" value="aa-tRNA-synth_Ic"/>
</dbReference>
<dbReference type="Gene3D" id="1.10.240.10">
    <property type="entry name" value="Tyrosyl-Transfer RNA Synthetase"/>
    <property type="match status" value="1"/>
</dbReference>
<dbReference type="SUPFAM" id="SSF52374">
    <property type="entry name" value="Nucleotidylyl transferase"/>
    <property type="match status" value="1"/>
</dbReference>
<dbReference type="HAMAP" id="MF_02006">
    <property type="entry name" value="Tyr_tRNA_synth_type1"/>
    <property type="match status" value="1"/>
</dbReference>
<dbReference type="Gene3D" id="3.10.290.10">
    <property type="entry name" value="RNA-binding S4 domain"/>
    <property type="match status" value="1"/>
</dbReference>
<keyword evidence="3 7" id="KW-0067">ATP-binding</keyword>
<comment type="subunit">
    <text evidence="7">Homodimer.</text>
</comment>
<dbReference type="EC" id="6.1.1.1" evidence="7"/>
<keyword evidence="5 7" id="KW-0030">Aminoacyl-tRNA synthetase</keyword>
<dbReference type="InterPro" id="IPR014729">
    <property type="entry name" value="Rossmann-like_a/b/a_fold"/>
</dbReference>
<dbReference type="NCBIfam" id="TIGR00234">
    <property type="entry name" value="tyrS"/>
    <property type="match status" value="1"/>
</dbReference>
<protein>
    <recommendedName>
        <fullName evidence="7">Tyrosine--tRNA ligase</fullName>
        <ecNumber evidence="7">6.1.1.1</ecNumber>
    </recommendedName>
    <alternativeName>
        <fullName evidence="7">Tyrosyl-tRNA synthetase</fullName>
        <shortName evidence="7">TyrRS</shortName>
    </alternativeName>
</protein>
<keyword evidence="7" id="KW-0963">Cytoplasm</keyword>
<evidence type="ECO:0000313" key="10">
    <source>
        <dbReference type="Proteomes" id="UP001293791"/>
    </source>
</evidence>
<dbReference type="GO" id="GO:0016874">
    <property type="term" value="F:ligase activity"/>
    <property type="evidence" value="ECO:0007669"/>
    <property type="project" value="UniProtKB-KW"/>
</dbReference>
<feature type="binding site" evidence="7">
    <location>
        <position position="176"/>
    </location>
    <ligand>
        <name>L-tyrosine</name>
        <dbReference type="ChEBI" id="CHEBI:58315"/>
    </ligand>
</feature>
<dbReference type="InterPro" id="IPR024107">
    <property type="entry name" value="Tyr-tRNA-ligase_bac_1"/>
</dbReference>
<feature type="binding site" evidence="7">
    <location>
        <position position="38"/>
    </location>
    <ligand>
        <name>L-tyrosine</name>
        <dbReference type="ChEBI" id="CHEBI:58315"/>
    </ligand>
</feature>
<evidence type="ECO:0000256" key="6">
    <source>
        <dbReference type="ARBA" id="ARBA00048248"/>
    </source>
</evidence>
<dbReference type="Proteomes" id="UP001293791">
    <property type="component" value="Unassembled WGS sequence"/>
</dbReference>
<dbReference type="InterPro" id="IPR024088">
    <property type="entry name" value="Tyr-tRNA-ligase_bac-type"/>
</dbReference>
<evidence type="ECO:0000313" key="9">
    <source>
        <dbReference type="EMBL" id="MDZ5761809.1"/>
    </source>
</evidence>
<evidence type="ECO:0000256" key="5">
    <source>
        <dbReference type="ARBA" id="ARBA00023146"/>
    </source>
</evidence>
<comment type="subcellular location">
    <subcellularLocation>
        <location evidence="7">Cytoplasm</location>
    </subcellularLocation>
</comment>
<dbReference type="SUPFAM" id="SSF55174">
    <property type="entry name" value="Alpha-L RNA-binding motif"/>
    <property type="match status" value="1"/>
</dbReference>
<sequence length="418" mass="47294">MIYKSEFLNVLGSRGYINQCTDLHALDESAYSGKLIGYIGFDCTASSLHVGSLIQIMMLRRMQQCGHMPVVLLGGATTKIGDPSGKTKERQILEHKQIEENKESILKSFKNFINFDVEVIVLDNNEWLSDLNYIDFLDAYGRYFSVNRMLSFDSVKLRLEREAHLSFLEFNYMILQSYDFLKLNELHGCALQMGGSDQWGNIVSGVELIRKKTGKEVYGLTSELLVTSSGVKMGKTEKGAVWLNEDMLSSYDYWQFWRNTSDQDVIKFLKLFTDIELVEINRLSQLKDKDLNEAKILLANECTKMCRGEEAASLAYKTASAIFSGNSSDFESATLHEVYMNASEVFTMPVHKAFLIVELASSSSDAKRLIRGGGARINNNVVQYENRLMCQEDFHNGVSMLSAGKKKYAILKLVTDEK</sequence>
<dbReference type="EMBL" id="JARGYT010000005">
    <property type="protein sequence ID" value="MDZ5761809.1"/>
    <property type="molecule type" value="Genomic_DNA"/>
</dbReference>
<comment type="function">
    <text evidence="7">Catalyzes the attachment of tyrosine to tRNA(Tyr) in a two-step reaction: tyrosine is first activated by ATP to form Tyr-AMP and then transferred to the acceptor end of tRNA(Tyr).</text>
</comment>
<dbReference type="InterPro" id="IPR036986">
    <property type="entry name" value="S4_RNA-bd_sf"/>
</dbReference>
<organism evidence="9 10">
    <name type="scientific">Candidatus Cyrtobacter comes</name>
    <dbReference type="NCBI Taxonomy" id="675776"/>
    <lineage>
        <taxon>Bacteria</taxon>
        <taxon>Pseudomonadati</taxon>
        <taxon>Pseudomonadota</taxon>
        <taxon>Alphaproteobacteria</taxon>
        <taxon>Rickettsiales</taxon>
        <taxon>Candidatus Midichloriaceae</taxon>
        <taxon>Candidatus Cyrtobacter</taxon>
    </lineage>
</organism>
<dbReference type="CDD" id="cd00805">
    <property type="entry name" value="TyrRS_core"/>
    <property type="match status" value="1"/>
</dbReference>
<evidence type="ECO:0000256" key="4">
    <source>
        <dbReference type="ARBA" id="ARBA00022917"/>
    </source>
</evidence>
<keyword evidence="4 7" id="KW-0648">Protein biosynthesis</keyword>